<dbReference type="PROSITE" id="PS51155">
    <property type="entry name" value="CHIT_BIND_RR_2"/>
    <property type="match status" value="1"/>
</dbReference>
<dbReference type="InterPro" id="IPR000618">
    <property type="entry name" value="Insect_cuticle"/>
</dbReference>
<evidence type="ECO:0000313" key="4">
    <source>
        <dbReference type="Proteomes" id="UP000075886"/>
    </source>
</evidence>
<keyword evidence="1 2" id="KW-0193">Cuticle</keyword>
<dbReference type="GO" id="GO:0008010">
    <property type="term" value="F:structural constituent of chitin-based larval cuticle"/>
    <property type="evidence" value="ECO:0007669"/>
    <property type="project" value="TreeGrafter"/>
</dbReference>
<dbReference type="PRINTS" id="PR00947">
    <property type="entry name" value="CUTICLE"/>
</dbReference>
<dbReference type="PROSITE" id="PS00233">
    <property type="entry name" value="CHIT_BIND_RR_1"/>
    <property type="match status" value="1"/>
</dbReference>
<dbReference type="Pfam" id="PF00379">
    <property type="entry name" value="Chitin_bind_4"/>
    <property type="match status" value="1"/>
</dbReference>
<dbReference type="STRING" id="69004.A0A182Q3H0"/>
<evidence type="ECO:0000256" key="2">
    <source>
        <dbReference type="PROSITE-ProRule" id="PRU00497"/>
    </source>
</evidence>
<name>A0A182Q3H0_9DIPT</name>
<dbReference type="AlphaFoldDB" id="A0A182Q3H0"/>
<organism evidence="3 4">
    <name type="scientific">Anopheles farauti</name>
    <dbReference type="NCBI Taxonomy" id="69004"/>
    <lineage>
        <taxon>Eukaryota</taxon>
        <taxon>Metazoa</taxon>
        <taxon>Ecdysozoa</taxon>
        <taxon>Arthropoda</taxon>
        <taxon>Hexapoda</taxon>
        <taxon>Insecta</taxon>
        <taxon>Pterygota</taxon>
        <taxon>Neoptera</taxon>
        <taxon>Endopterygota</taxon>
        <taxon>Diptera</taxon>
        <taxon>Nematocera</taxon>
        <taxon>Culicoidea</taxon>
        <taxon>Culicidae</taxon>
        <taxon>Anophelinae</taxon>
        <taxon>Anopheles</taxon>
    </lineage>
</organism>
<sequence length="169" mass="18590">MYRLRFHRWSIDCHVCNRDDRAVLMMKIAFKDGSPEWFVIAALAAVAIAQNPDAEAQIVNSDSVVNPDGSYAWNYETSNGIRAQEEGVGGQTAQGTASWTDPEGTPIQLSYVADVNGFQPQGAHLPREGPAPAHVLKTLEYIRANPPKDDPNFNIQALEAEIARLQSLQ</sequence>
<reference evidence="3" key="2">
    <citation type="submission" date="2020-05" db="UniProtKB">
        <authorList>
            <consortium name="EnsemblMetazoa"/>
        </authorList>
    </citation>
    <scope>IDENTIFICATION</scope>
    <source>
        <strain evidence="3">FAR1</strain>
    </source>
</reference>
<dbReference type="PANTHER" id="PTHR10380:SF237">
    <property type="entry name" value="CUTICULAR PROTEIN 65AU, ISOFORM A-RELATED"/>
    <property type="match status" value="1"/>
</dbReference>
<dbReference type="VEuPathDB" id="VectorBase:AFAF002336"/>
<proteinExistence type="predicted"/>
<dbReference type="EMBL" id="AXCN02000938">
    <property type="status" value="NOT_ANNOTATED_CDS"/>
    <property type="molecule type" value="Genomic_DNA"/>
</dbReference>
<reference evidence="4" key="1">
    <citation type="submission" date="2014-01" db="EMBL/GenBank/DDBJ databases">
        <title>The Genome Sequence of Anopheles farauti FAR1 (V2).</title>
        <authorList>
            <consortium name="The Broad Institute Genomics Platform"/>
            <person name="Neafsey D.E."/>
            <person name="Besansky N."/>
            <person name="Howell P."/>
            <person name="Walton C."/>
            <person name="Young S.K."/>
            <person name="Zeng Q."/>
            <person name="Gargeya S."/>
            <person name="Fitzgerald M."/>
            <person name="Haas B."/>
            <person name="Abouelleil A."/>
            <person name="Allen A.W."/>
            <person name="Alvarado L."/>
            <person name="Arachchi H.M."/>
            <person name="Berlin A.M."/>
            <person name="Chapman S.B."/>
            <person name="Gainer-Dewar J."/>
            <person name="Goldberg J."/>
            <person name="Griggs A."/>
            <person name="Gujja S."/>
            <person name="Hansen M."/>
            <person name="Howarth C."/>
            <person name="Imamovic A."/>
            <person name="Ireland A."/>
            <person name="Larimer J."/>
            <person name="McCowan C."/>
            <person name="Murphy C."/>
            <person name="Pearson M."/>
            <person name="Poon T.W."/>
            <person name="Priest M."/>
            <person name="Roberts A."/>
            <person name="Saif S."/>
            <person name="Shea T."/>
            <person name="Sisk P."/>
            <person name="Sykes S."/>
            <person name="Wortman J."/>
            <person name="Nusbaum C."/>
            <person name="Birren B."/>
        </authorList>
    </citation>
    <scope>NUCLEOTIDE SEQUENCE [LARGE SCALE GENOMIC DNA]</scope>
    <source>
        <strain evidence="4">FAR1</strain>
    </source>
</reference>
<dbReference type="Proteomes" id="UP000075886">
    <property type="component" value="Unassembled WGS sequence"/>
</dbReference>
<protein>
    <submittedName>
        <fullName evidence="3">Uncharacterized protein</fullName>
    </submittedName>
</protein>
<dbReference type="PANTHER" id="PTHR10380">
    <property type="entry name" value="CUTICLE PROTEIN"/>
    <property type="match status" value="1"/>
</dbReference>
<keyword evidence="4" id="KW-1185">Reference proteome</keyword>
<dbReference type="EnsemblMetazoa" id="AFAF002336-RA">
    <property type="protein sequence ID" value="AFAF002336-PA"/>
    <property type="gene ID" value="AFAF002336"/>
</dbReference>
<evidence type="ECO:0000256" key="1">
    <source>
        <dbReference type="ARBA" id="ARBA00022460"/>
    </source>
</evidence>
<accession>A0A182Q3H0</accession>
<dbReference type="GO" id="GO:0062129">
    <property type="term" value="C:chitin-based extracellular matrix"/>
    <property type="evidence" value="ECO:0007669"/>
    <property type="project" value="TreeGrafter"/>
</dbReference>
<evidence type="ECO:0000313" key="3">
    <source>
        <dbReference type="EnsemblMetazoa" id="AFAF002336-PA"/>
    </source>
</evidence>
<dbReference type="InterPro" id="IPR031311">
    <property type="entry name" value="CHIT_BIND_RR_consensus"/>
</dbReference>
<dbReference type="InterPro" id="IPR050468">
    <property type="entry name" value="Cuticle_Struct_Prot"/>
</dbReference>